<keyword evidence="2 3" id="KW-0802">TPR repeat</keyword>
<dbReference type="InterPro" id="IPR019734">
    <property type="entry name" value="TPR_rpt"/>
</dbReference>
<evidence type="ECO:0000256" key="2">
    <source>
        <dbReference type="ARBA" id="ARBA00022803"/>
    </source>
</evidence>
<accession>A0A1H7ZF20</accession>
<evidence type="ECO:0000256" key="3">
    <source>
        <dbReference type="PROSITE-ProRule" id="PRU00339"/>
    </source>
</evidence>
<dbReference type="SMART" id="SM00028">
    <property type="entry name" value="TPR"/>
    <property type="match status" value="1"/>
</dbReference>
<name>A0A1H7ZF20_9BACT</name>
<reference evidence="4 5" key="1">
    <citation type="submission" date="2016-10" db="EMBL/GenBank/DDBJ databases">
        <authorList>
            <person name="de Groot N.N."/>
        </authorList>
    </citation>
    <scope>NUCLEOTIDE SEQUENCE [LARGE SCALE GENOMIC DNA]</scope>
    <source>
        <strain evidence="4 5">DSM 8423</strain>
    </source>
</reference>
<dbReference type="OrthoDB" id="5625163at2"/>
<dbReference type="PANTHER" id="PTHR45641:SF19">
    <property type="entry name" value="NEPHROCYSTIN-3"/>
    <property type="match status" value="1"/>
</dbReference>
<dbReference type="Gene3D" id="1.25.40.10">
    <property type="entry name" value="Tetratricopeptide repeat domain"/>
    <property type="match status" value="1"/>
</dbReference>
<feature type="repeat" description="TPR" evidence="3">
    <location>
        <begin position="55"/>
        <end position="88"/>
    </location>
</feature>
<organism evidence="4 5">
    <name type="scientific">Syntrophus gentianae</name>
    <dbReference type="NCBI Taxonomy" id="43775"/>
    <lineage>
        <taxon>Bacteria</taxon>
        <taxon>Pseudomonadati</taxon>
        <taxon>Thermodesulfobacteriota</taxon>
        <taxon>Syntrophia</taxon>
        <taxon>Syntrophales</taxon>
        <taxon>Syntrophaceae</taxon>
        <taxon>Syntrophus</taxon>
    </lineage>
</organism>
<dbReference type="EMBL" id="FOBS01000023">
    <property type="protein sequence ID" value="SEM56916.1"/>
    <property type="molecule type" value="Genomic_DNA"/>
</dbReference>
<dbReference type="PROSITE" id="PS50005">
    <property type="entry name" value="TPR"/>
    <property type="match status" value="1"/>
</dbReference>
<evidence type="ECO:0000313" key="4">
    <source>
        <dbReference type="EMBL" id="SEM56916.1"/>
    </source>
</evidence>
<evidence type="ECO:0000256" key="1">
    <source>
        <dbReference type="ARBA" id="ARBA00022737"/>
    </source>
</evidence>
<keyword evidence="1" id="KW-0677">Repeat</keyword>
<dbReference type="Proteomes" id="UP000198744">
    <property type="component" value="Unassembled WGS sequence"/>
</dbReference>
<sequence length="118" mass="13758">MGWFKTEVDPAEWEHLNREIARLVEERQLEGALQQGTDLVLYSRKYYGRQHPRMATSLNNLGLIYLLREDHEKAESCFLNALEISEKANGKNSSETALINRNLALLYSAKYRKIQEMQ</sequence>
<dbReference type="PANTHER" id="PTHR45641">
    <property type="entry name" value="TETRATRICOPEPTIDE REPEAT PROTEIN (AFU_ORTHOLOGUE AFUA_6G03870)"/>
    <property type="match status" value="1"/>
</dbReference>
<gene>
    <name evidence="4" type="ORF">SAMN04489760_1232</name>
</gene>
<protein>
    <submittedName>
        <fullName evidence="4">Tetratricopeptide repeat-containing protein</fullName>
    </submittedName>
</protein>
<proteinExistence type="predicted"/>
<dbReference type="RefSeq" id="WP_093884193.1">
    <property type="nucleotide sequence ID" value="NZ_FOBS01000023.1"/>
</dbReference>
<dbReference type="Pfam" id="PF13424">
    <property type="entry name" value="TPR_12"/>
    <property type="match status" value="1"/>
</dbReference>
<dbReference type="InterPro" id="IPR011990">
    <property type="entry name" value="TPR-like_helical_dom_sf"/>
</dbReference>
<dbReference type="AlphaFoldDB" id="A0A1H7ZF20"/>
<keyword evidence="5" id="KW-1185">Reference proteome</keyword>
<evidence type="ECO:0000313" key="5">
    <source>
        <dbReference type="Proteomes" id="UP000198744"/>
    </source>
</evidence>
<dbReference type="STRING" id="43775.SAMN04489760_1232"/>
<dbReference type="SUPFAM" id="SSF48452">
    <property type="entry name" value="TPR-like"/>
    <property type="match status" value="1"/>
</dbReference>